<keyword evidence="3" id="KW-1185">Reference proteome</keyword>
<dbReference type="Proteomes" id="UP000188929">
    <property type="component" value="Unassembled WGS sequence"/>
</dbReference>
<dbReference type="AlphaFoldDB" id="A0A1V2IAP8"/>
<gene>
    <name evidence="2" type="ORF">BL253_19090</name>
</gene>
<evidence type="ECO:0000259" key="1">
    <source>
        <dbReference type="Pfam" id="PF12671"/>
    </source>
</evidence>
<accession>A0A1V2IAP8</accession>
<comment type="caution">
    <text evidence="2">The sequence shown here is derived from an EMBL/GenBank/DDBJ whole genome shotgun (WGS) entry which is preliminary data.</text>
</comment>
<proteinExistence type="predicted"/>
<dbReference type="RefSeq" id="WP_076818522.1">
    <property type="nucleotide sequence ID" value="NZ_MOMC01000038.1"/>
</dbReference>
<protein>
    <recommendedName>
        <fullName evidence="1">Putative amidase domain-containing protein</fullName>
    </recommendedName>
</protein>
<dbReference type="InterPro" id="IPR024301">
    <property type="entry name" value="Amidase_6"/>
</dbReference>
<sequence>MAVAIPEVSEKAAPDDLGPHDLAAWTFNRSTAQAYARQWTQNTGETHGYRNSAYYNFDPNDCTNFLSQVWHQAGIPEQFGGLGPPDLDWYGTKSTGNSSPNWRLVNNFKHFWVEEFYAAVTYVETPSADYNSASPGDGIMWDWNDDNNPNTHNYTHFVIEDSYGTNITYTDPPSGHVDYFSGDVVQQHDKDRYKAPWNYGYRNGNLITRGGMHAVTVQYVGR</sequence>
<dbReference type="EMBL" id="MOMC01000038">
    <property type="protein sequence ID" value="ONH28680.1"/>
    <property type="molecule type" value="Genomic_DNA"/>
</dbReference>
<organism evidence="2 3">
    <name type="scientific">Pseudofrankia asymbiotica</name>
    <dbReference type="NCBI Taxonomy" id="1834516"/>
    <lineage>
        <taxon>Bacteria</taxon>
        <taxon>Bacillati</taxon>
        <taxon>Actinomycetota</taxon>
        <taxon>Actinomycetes</taxon>
        <taxon>Frankiales</taxon>
        <taxon>Frankiaceae</taxon>
        <taxon>Pseudofrankia</taxon>
    </lineage>
</organism>
<evidence type="ECO:0000313" key="3">
    <source>
        <dbReference type="Proteomes" id="UP000188929"/>
    </source>
</evidence>
<feature type="domain" description="Putative amidase" evidence="1">
    <location>
        <begin position="28"/>
        <end position="202"/>
    </location>
</feature>
<dbReference type="OrthoDB" id="4981342at2"/>
<name>A0A1V2IAP8_9ACTN</name>
<evidence type="ECO:0000313" key="2">
    <source>
        <dbReference type="EMBL" id="ONH28680.1"/>
    </source>
</evidence>
<reference evidence="3" key="1">
    <citation type="submission" date="2016-10" db="EMBL/GenBank/DDBJ databases">
        <title>Frankia sp. NRRL B-16386 Genome sequencing.</title>
        <authorList>
            <person name="Ghodhbane-Gtari F."/>
            <person name="Swanson E."/>
            <person name="Gueddou A."/>
            <person name="Hezbri K."/>
            <person name="Ktari K."/>
            <person name="Nouioui I."/>
            <person name="Morris K."/>
            <person name="Simpson S."/>
            <person name="Abebe-Akele F."/>
            <person name="Thomas K."/>
            <person name="Gtari M."/>
            <person name="Tisa L.S."/>
        </authorList>
    </citation>
    <scope>NUCLEOTIDE SEQUENCE [LARGE SCALE GENOMIC DNA]</scope>
    <source>
        <strain evidence="3">NRRL B-16386</strain>
    </source>
</reference>
<dbReference type="Pfam" id="PF12671">
    <property type="entry name" value="Amidase_6"/>
    <property type="match status" value="1"/>
</dbReference>